<reference evidence="1" key="2">
    <citation type="submission" date="2023-01" db="EMBL/GenBank/DDBJ databases">
        <title>Draft genome sequence of Devosia yakushimensis strain NBRC 103855.</title>
        <authorList>
            <person name="Sun Q."/>
            <person name="Mori K."/>
        </authorList>
    </citation>
    <scope>NUCLEOTIDE SEQUENCE</scope>
    <source>
        <strain evidence="1">NBRC 103855</strain>
    </source>
</reference>
<dbReference type="Proteomes" id="UP001161406">
    <property type="component" value="Unassembled WGS sequence"/>
</dbReference>
<keyword evidence="2" id="KW-1185">Reference proteome</keyword>
<protein>
    <submittedName>
        <fullName evidence="1">Uncharacterized protein</fullName>
    </submittedName>
</protein>
<gene>
    <name evidence="1" type="ORF">GCM10007913_12070</name>
</gene>
<organism evidence="1 2">
    <name type="scientific">Devosia yakushimensis</name>
    <dbReference type="NCBI Taxonomy" id="470028"/>
    <lineage>
        <taxon>Bacteria</taxon>
        <taxon>Pseudomonadati</taxon>
        <taxon>Pseudomonadota</taxon>
        <taxon>Alphaproteobacteria</taxon>
        <taxon>Hyphomicrobiales</taxon>
        <taxon>Devosiaceae</taxon>
        <taxon>Devosia</taxon>
    </lineage>
</organism>
<name>A0ABQ5UC12_9HYPH</name>
<comment type="caution">
    <text evidence="1">The sequence shown here is derived from an EMBL/GenBank/DDBJ whole genome shotgun (WGS) entry which is preliminary data.</text>
</comment>
<dbReference type="RefSeq" id="WP_284388889.1">
    <property type="nucleotide sequence ID" value="NZ_BSNG01000001.1"/>
</dbReference>
<sequence>MTAASTYRPRPVITADTIAALKLGFEVRHAANGGMVVLQSQPDNGRMYPSNVLGAFTSPQDMLDWLVDALVLPDEAQNG</sequence>
<dbReference type="EMBL" id="BSNG01000001">
    <property type="protein sequence ID" value="GLQ09275.1"/>
    <property type="molecule type" value="Genomic_DNA"/>
</dbReference>
<reference evidence="1" key="1">
    <citation type="journal article" date="2014" name="Int. J. Syst. Evol. Microbiol.">
        <title>Complete genome of a new Firmicutes species belonging to the dominant human colonic microbiota ('Ruminococcus bicirculans') reveals two chromosomes and a selective capacity to utilize plant glucans.</title>
        <authorList>
            <consortium name="NISC Comparative Sequencing Program"/>
            <person name="Wegmann U."/>
            <person name="Louis P."/>
            <person name="Goesmann A."/>
            <person name="Henrissat B."/>
            <person name="Duncan S.H."/>
            <person name="Flint H.J."/>
        </authorList>
    </citation>
    <scope>NUCLEOTIDE SEQUENCE</scope>
    <source>
        <strain evidence="1">NBRC 103855</strain>
    </source>
</reference>
<proteinExistence type="predicted"/>
<evidence type="ECO:0000313" key="1">
    <source>
        <dbReference type="EMBL" id="GLQ09275.1"/>
    </source>
</evidence>
<accession>A0ABQ5UC12</accession>
<evidence type="ECO:0000313" key="2">
    <source>
        <dbReference type="Proteomes" id="UP001161406"/>
    </source>
</evidence>